<dbReference type="AlphaFoldDB" id="A0A0M3AI12"/>
<protein>
    <submittedName>
        <fullName evidence="1">Uncharacterized protein</fullName>
    </submittedName>
</protein>
<dbReference type="EMBL" id="LBIC01000020">
    <property type="protein sequence ID" value="KKW89490.1"/>
    <property type="molecule type" value="Genomic_DNA"/>
</dbReference>
<comment type="caution">
    <text evidence="1">The sequence shown here is derived from an EMBL/GenBank/DDBJ whole genome shotgun (WGS) entry which is preliminary data.</text>
</comment>
<organism evidence="1 2">
    <name type="scientific">Sphingobium chungbukense</name>
    <dbReference type="NCBI Taxonomy" id="56193"/>
    <lineage>
        <taxon>Bacteria</taxon>
        <taxon>Pseudomonadati</taxon>
        <taxon>Pseudomonadota</taxon>
        <taxon>Alphaproteobacteria</taxon>
        <taxon>Sphingomonadales</taxon>
        <taxon>Sphingomonadaceae</taxon>
        <taxon>Sphingobium</taxon>
    </lineage>
</organism>
<evidence type="ECO:0000313" key="1">
    <source>
        <dbReference type="EMBL" id="KKW89490.1"/>
    </source>
</evidence>
<name>A0A0M3AI12_9SPHN</name>
<dbReference type="RefSeq" id="WP_021243646.1">
    <property type="nucleotide sequence ID" value="NZ_LBIC01000020.1"/>
</dbReference>
<sequence length="160" mass="18382">MTEKKSLKVRTSKKSEKIDPENFNKLVAHARLSRLRLMSSSFDLKPDAMGESRRNWAYRISASLEDWSLDCDALELRGIFAFKVACVEGRRHPVSLGARYFATYRLSAECDEKAALSYLDRVARFSCYPYFRALFSILTEQSGLQLPPLPVMKEPPRLVR</sequence>
<proteinExistence type="predicted"/>
<gene>
    <name evidence="1" type="ORF">YP76_24875</name>
</gene>
<dbReference type="Proteomes" id="UP000033874">
    <property type="component" value="Unassembled WGS sequence"/>
</dbReference>
<evidence type="ECO:0000313" key="2">
    <source>
        <dbReference type="Proteomes" id="UP000033874"/>
    </source>
</evidence>
<reference evidence="1 2" key="1">
    <citation type="submission" date="2015-04" db="EMBL/GenBank/DDBJ databases">
        <title>Genome sequence of aromatic hydrocarbons-degrading Sphingobium chungbukense DJ77.</title>
        <authorList>
            <person name="Kim Y.-C."/>
            <person name="Chae J.-C."/>
        </authorList>
    </citation>
    <scope>NUCLEOTIDE SEQUENCE [LARGE SCALE GENOMIC DNA]</scope>
    <source>
        <strain evidence="1 2">DJ77</strain>
    </source>
</reference>
<dbReference type="STRING" id="56193.YP76_24875"/>
<keyword evidence="2" id="KW-1185">Reference proteome</keyword>
<accession>A0A0M3AI12</accession>
<dbReference type="PATRIC" id="fig|56193.3.peg.5249"/>